<feature type="transmembrane region" description="Helical" evidence="1">
    <location>
        <begin position="347"/>
        <end position="364"/>
    </location>
</feature>
<dbReference type="Proteomes" id="UP000240572">
    <property type="component" value="Unassembled WGS sequence"/>
</dbReference>
<dbReference type="EMBL" id="PYGD01000012">
    <property type="protein sequence ID" value="PSK89306.1"/>
    <property type="molecule type" value="Genomic_DNA"/>
</dbReference>
<dbReference type="OrthoDB" id="650539at2"/>
<dbReference type="AlphaFoldDB" id="A0A2P8CWJ4"/>
<feature type="transmembrane region" description="Helical" evidence="1">
    <location>
        <begin position="317"/>
        <end position="335"/>
    </location>
</feature>
<evidence type="ECO:0000313" key="2">
    <source>
        <dbReference type="EMBL" id="PSK89306.1"/>
    </source>
</evidence>
<feature type="transmembrane region" description="Helical" evidence="1">
    <location>
        <begin position="370"/>
        <end position="387"/>
    </location>
</feature>
<evidence type="ECO:0008006" key="4">
    <source>
        <dbReference type="Google" id="ProtNLM"/>
    </source>
</evidence>
<sequence length="422" mass="49168">MKITGSPFFRAFVFALGYGCLFYLLQFFFAETTLLGIHPGTANLRSWDVVYYESIARNGYDGTSHNTGFFILFPLLWKLSGFNIWGICAFNICCFATGFAFLSRALQVTDKIIYMLWLSLPSGYFFFLPYTEALFFLLGAIILYAVRQERPVLCWIALFLVSLVRPTASMLIPAFLAMELFSNPKKDWWKSILRTGYRYIAPILAALSLFVVWQYRQTGIWFAYFKTQATIWGHVFSWPGIPFTNIAGGDDRYHWLSSLAILIDLLALALLIRQLIRWLRNRDLEDKTFILAAGYLAMLLVNLLFMNPKYGNQTSNIMGANRHSLATPFFFVFLYRLCQVQCSRRQLLYVFLLLNAFWILFGAYHTFSAWYTIALINDLLIMTFLCWRSQERYSWLAFPVIAFNFFVQLHLFQQFITPLYVD</sequence>
<gene>
    <name evidence="2" type="ORF">B0I18_112107</name>
</gene>
<feature type="transmembrane region" description="Helical" evidence="1">
    <location>
        <begin position="253"/>
        <end position="276"/>
    </location>
</feature>
<keyword evidence="3" id="KW-1185">Reference proteome</keyword>
<keyword evidence="1" id="KW-0812">Transmembrane</keyword>
<reference evidence="2 3" key="1">
    <citation type="submission" date="2018-03" db="EMBL/GenBank/DDBJ databases">
        <title>Genomic Encyclopedia of Type Strains, Phase III (KMG-III): the genomes of soil and plant-associated and newly described type strains.</title>
        <authorList>
            <person name="Whitman W."/>
        </authorList>
    </citation>
    <scope>NUCLEOTIDE SEQUENCE [LARGE SCALE GENOMIC DNA]</scope>
    <source>
        <strain evidence="2 3">CGMCC 1.12700</strain>
    </source>
</reference>
<keyword evidence="1" id="KW-0472">Membrane</keyword>
<keyword evidence="1" id="KW-1133">Transmembrane helix</keyword>
<feature type="transmembrane region" description="Helical" evidence="1">
    <location>
        <begin position="123"/>
        <end position="146"/>
    </location>
</feature>
<feature type="transmembrane region" description="Helical" evidence="1">
    <location>
        <begin position="7"/>
        <end position="29"/>
    </location>
</feature>
<dbReference type="RefSeq" id="WP_106524957.1">
    <property type="nucleotide sequence ID" value="NZ_PYGD01000012.1"/>
</dbReference>
<feature type="transmembrane region" description="Helical" evidence="1">
    <location>
        <begin position="288"/>
        <end position="305"/>
    </location>
</feature>
<evidence type="ECO:0000256" key="1">
    <source>
        <dbReference type="SAM" id="Phobius"/>
    </source>
</evidence>
<evidence type="ECO:0000313" key="3">
    <source>
        <dbReference type="Proteomes" id="UP000240572"/>
    </source>
</evidence>
<proteinExistence type="predicted"/>
<feature type="transmembrane region" description="Helical" evidence="1">
    <location>
        <begin position="394"/>
        <end position="416"/>
    </location>
</feature>
<accession>A0A2P8CWJ4</accession>
<feature type="transmembrane region" description="Helical" evidence="1">
    <location>
        <begin position="82"/>
        <end position="102"/>
    </location>
</feature>
<name>A0A2P8CWJ4_9BACT</name>
<comment type="caution">
    <text evidence="2">The sequence shown here is derived from an EMBL/GenBank/DDBJ whole genome shotgun (WGS) entry which is preliminary data.</text>
</comment>
<protein>
    <recommendedName>
        <fullName evidence="4">Mannosyltransferase PIG-V</fullName>
    </recommendedName>
</protein>
<feature type="transmembrane region" description="Helical" evidence="1">
    <location>
        <begin position="152"/>
        <end position="176"/>
    </location>
</feature>
<feature type="transmembrane region" description="Helical" evidence="1">
    <location>
        <begin position="197"/>
        <end position="215"/>
    </location>
</feature>
<organism evidence="2 3">
    <name type="scientific">Taibaiella chishuiensis</name>
    <dbReference type="NCBI Taxonomy" id="1434707"/>
    <lineage>
        <taxon>Bacteria</taxon>
        <taxon>Pseudomonadati</taxon>
        <taxon>Bacteroidota</taxon>
        <taxon>Chitinophagia</taxon>
        <taxon>Chitinophagales</taxon>
        <taxon>Chitinophagaceae</taxon>
        <taxon>Taibaiella</taxon>
    </lineage>
</organism>